<feature type="transmembrane region" description="Helical" evidence="5">
    <location>
        <begin position="294"/>
        <end position="314"/>
    </location>
</feature>
<keyword evidence="2 5" id="KW-0812">Transmembrane</keyword>
<keyword evidence="7" id="KW-1185">Reference proteome</keyword>
<evidence type="ECO:0000256" key="1">
    <source>
        <dbReference type="ARBA" id="ARBA00004141"/>
    </source>
</evidence>
<feature type="transmembrane region" description="Helical" evidence="5">
    <location>
        <begin position="43"/>
        <end position="62"/>
    </location>
</feature>
<feature type="transmembrane region" description="Helical" evidence="5">
    <location>
        <begin position="346"/>
        <end position="371"/>
    </location>
</feature>
<dbReference type="InterPro" id="IPR001807">
    <property type="entry name" value="ClC"/>
</dbReference>
<evidence type="ECO:0000313" key="6">
    <source>
        <dbReference type="EMBL" id="ERT69716.1"/>
    </source>
</evidence>
<evidence type="ECO:0000313" key="7">
    <source>
        <dbReference type="Proteomes" id="UP000017081"/>
    </source>
</evidence>
<dbReference type="Proteomes" id="UP000017081">
    <property type="component" value="Unassembled WGS sequence"/>
</dbReference>
<feature type="transmembrane region" description="Helical" evidence="5">
    <location>
        <begin position="181"/>
        <end position="199"/>
    </location>
</feature>
<feature type="transmembrane region" description="Helical" evidence="5">
    <location>
        <begin position="144"/>
        <end position="169"/>
    </location>
</feature>
<dbReference type="eggNOG" id="COG0038">
    <property type="taxonomic scope" value="Bacteria"/>
</dbReference>
<comment type="subcellular location">
    <subcellularLocation>
        <location evidence="1">Membrane</location>
        <topology evidence="1">Multi-pass membrane protein</topology>
    </subcellularLocation>
</comment>
<evidence type="ECO:0000256" key="3">
    <source>
        <dbReference type="ARBA" id="ARBA00022989"/>
    </source>
</evidence>
<dbReference type="RefSeq" id="WP_023049956.1">
    <property type="nucleotide sequence ID" value="NZ_CP173065.2"/>
</dbReference>
<dbReference type="Gene3D" id="1.10.3080.10">
    <property type="entry name" value="Clc chloride channel"/>
    <property type="match status" value="1"/>
</dbReference>
<keyword evidence="3 5" id="KW-1133">Transmembrane helix</keyword>
<evidence type="ECO:0000256" key="5">
    <source>
        <dbReference type="SAM" id="Phobius"/>
    </source>
</evidence>
<dbReference type="InterPro" id="IPR014743">
    <property type="entry name" value="Cl-channel_core"/>
</dbReference>
<dbReference type="GO" id="GO:0015108">
    <property type="term" value="F:chloride transmembrane transporter activity"/>
    <property type="evidence" value="ECO:0007669"/>
    <property type="project" value="InterPro"/>
</dbReference>
<evidence type="ECO:0000256" key="4">
    <source>
        <dbReference type="ARBA" id="ARBA00023136"/>
    </source>
</evidence>
<feature type="transmembrane region" description="Helical" evidence="5">
    <location>
        <begin position="9"/>
        <end position="37"/>
    </location>
</feature>
<dbReference type="Pfam" id="PF00654">
    <property type="entry name" value="Voltage_CLC"/>
    <property type="match status" value="1"/>
</dbReference>
<dbReference type="PRINTS" id="PR00762">
    <property type="entry name" value="CLCHANNEL"/>
</dbReference>
<dbReference type="PATRIC" id="fig|1319815.3.peg.392"/>
<dbReference type="HOGENOM" id="CLU_015263_1_0_0"/>
<feature type="transmembrane region" description="Helical" evidence="5">
    <location>
        <begin position="219"/>
        <end position="240"/>
    </location>
</feature>
<keyword evidence="4 5" id="KW-0472">Membrane</keyword>
<feature type="transmembrane region" description="Helical" evidence="5">
    <location>
        <begin position="377"/>
        <end position="396"/>
    </location>
</feature>
<feature type="transmembrane region" description="Helical" evidence="5">
    <location>
        <begin position="255"/>
        <end position="273"/>
    </location>
</feature>
<dbReference type="InterPro" id="IPR050368">
    <property type="entry name" value="ClC-type_chloride_channel"/>
</dbReference>
<protein>
    <submittedName>
        <fullName evidence="6">Chloride transporter, ClC family</fullName>
    </submittedName>
</protein>
<reference evidence="6 7" key="1">
    <citation type="submission" date="2013-08" db="EMBL/GenBank/DDBJ databases">
        <authorList>
            <person name="Weinstock G."/>
            <person name="Sodergren E."/>
            <person name="Wylie T."/>
            <person name="Fulton L."/>
            <person name="Fulton R."/>
            <person name="Fronick C."/>
            <person name="O'Laughlin M."/>
            <person name="Godfrey J."/>
            <person name="Miner T."/>
            <person name="Herter B."/>
            <person name="Appelbaum E."/>
            <person name="Cordes M."/>
            <person name="Lek S."/>
            <person name="Wollam A."/>
            <person name="Pepin K.H."/>
            <person name="Palsikar V.B."/>
            <person name="Mitreva M."/>
            <person name="Wilson R.K."/>
        </authorList>
    </citation>
    <scope>NUCLEOTIDE SEQUENCE [LARGE SCALE GENOMIC DNA]</scope>
    <source>
        <strain evidence="6 7">ATCC BAA-474</strain>
    </source>
</reference>
<dbReference type="STRING" id="1319815.HMPREF0202_00408"/>
<dbReference type="AlphaFoldDB" id="U7VE09"/>
<sequence length="406" mass="45096">MKDRIVRALFFSGFSIITGLIVGFIDVFFSKGLILAANLRVEYFNKLIIFLPFVGVLMIFLYKKYGKGSLKGMGYVFEAAHMENVIIPKRLIPFSIISTWATHLFGGSAGREGVAVQIGATVANTITRYVEKKIKLNIDDLKKILISTGISAGFSGLFGTPFAATIFSLEILNMGVVEYKALFPAFLAAYTAFGVSEYFEMKHFHFLIEKFPKNDIRDITMFLMATFIFAVAGYCFAFFLKNFKKNKYMVGLDPIKKIFFGGIILGFLIWLVYGGRYSGLGTNLIDIAFSKEQLYSYDWILKMFFTIFTLGIGFQGGEVTPIFAIGACLGGVLGGWFGIPVEFLAAIGYCAVFASSTNTFLASFLIGIEIFGYNMAGYLFVACAMAYLFSGELSIYEGQKKEHLKI</sequence>
<dbReference type="SUPFAM" id="SSF81340">
    <property type="entry name" value="Clc chloride channel"/>
    <property type="match status" value="1"/>
</dbReference>
<dbReference type="EMBL" id="AXZF01000015">
    <property type="protein sequence ID" value="ERT69716.1"/>
    <property type="molecule type" value="Genomic_DNA"/>
</dbReference>
<accession>U7VE09</accession>
<gene>
    <name evidence="6" type="ORF">HMPREF0202_00408</name>
</gene>
<organism evidence="6 7">
    <name type="scientific">Cetobacterium somerae ATCC BAA-474</name>
    <dbReference type="NCBI Taxonomy" id="1319815"/>
    <lineage>
        <taxon>Bacteria</taxon>
        <taxon>Fusobacteriati</taxon>
        <taxon>Fusobacteriota</taxon>
        <taxon>Fusobacteriia</taxon>
        <taxon>Fusobacteriales</taxon>
        <taxon>Fusobacteriaceae</taxon>
        <taxon>Cetobacterium</taxon>
    </lineage>
</organism>
<proteinExistence type="predicted"/>
<evidence type="ECO:0000256" key="2">
    <source>
        <dbReference type="ARBA" id="ARBA00022692"/>
    </source>
</evidence>
<feature type="transmembrane region" description="Helical" evidence="5">
    <location>
        <begin position="320"/>
        <end position="339"/>
    </location>
</feature>
<name>U7VE09_9FUSO</name>
<dbReference type="PANTHER" id="PTHR43427">
    <property type="entry name" value="CHLORIDE CHANNEL PROTEIN CLC-E"/>
    <property type="match status" value="1"/>
</dbReference>
<comment type="caution">
    <text evidence="6">The sequence shown here is derived from an EMBL/GenBank/DDBJ whole genome shotgun (WGS) entry which is preliminary data.</text>
</comment>
<dbReference type="GO" id="GO:0016020">
    <property type="term" value="C:membrane"/>
    <property type="evidence" value="ECO:0007669"/>
    <property type="project" value="UniProtKB-SubCell"/>
</dbReference>
<dbReference type="PANTHER" id="PTHR43427:SF12">
    <property type="entry name" value="CHLORIDE TRANSPORTER"/>
    <property type="match status" value="1"/>
</dbReference>